<comment type="caution">
    <text evidence="2">The sequence shown here is derived from an EMBL/GenBank/DDBJ whole genome shotgun (WGS) entry which is preliminary data.</text>
</comment>
<sequence length="188" mass="19766">MKLLMRLALLGFAMTCLTAQADPYQDTVDTFKSSPQVVHFFQSAYGYAIFPTIGKGGIGIGGAHGKGRVFRNGQMTGDTTMTQLTIGFQLGGQAFSEIIFFENKRSFDDFTQGNFEFSAQASAVAITASANAKMGTTGMAAGASGVSDKAGSQTAVYNAGMAVFTHAKGGLMYEAALGGQKFTYKPVQ</sequence>
<dbReference type="EMBL" id="JBHRTL010000031">
    <property type="protein sequence ID" value="MFC3156844.1"/>
    <property type="molecule type" value="Genomic_DNA"/>
</dbReference>
<dbReference type="Proteomes" id="UP001595548">
    <property type="component" value="Unassembled WGS sequence"/>
</dbReference>
<protein>
    <recommendedName>
        <fullName evidence="4">Ysc84 actin-binding domain-containing protein</fullName>
    </recommendedName>
</protein>
<evidence type="ECO:0008006" key="4">
    <source>
        <dbReference type="Google" id="ProtNLM"/>
    </source>
</evidence>
<keyword evidence="1" id="KW-0732">Signal</keyword>
<proteinExistence type="predicted"/>
<keyword evidence="3" id="KW-1185">Reference proteome</keyword>
<name>A0ABV7HSQ9_9GAMM</name>
<evidence type="ECO:0000256" key="1">
    <source>
        <dbReference type="SAM" id="SignalP"/>
    </source>
</evidence>
<reference evidence="3" key="1">
    <citation type="journal article" date="2019" name="Int. J. Syst. Evol. Microbiol.">
        <title>The Global Catalogue of Microorganisms (GCM) 10K type strain sequencing project: providing services to taxonomists for standard genome sequencing and annotation.</title>
        <authorList>
            <consortium name="The Broad Institute Genomics Platform"/>
            <consortium name="The Broad Institute Genome Sequencing Center for Infectious Disease"/>
            <person name="Wu L."/>
            <person name="Ma J."/>
        </authorList>
    </citation>
    <scope>NUCLEOTIDE SEQUENCE [LARGE SCALE GENOMIC DNA]</scope>
    <source>
        <strain evidence="3">KCTC 52141</strain>
    </source>
</reference>
<evidence type="ECO:0000313" key="3">
    <source>
        <dbReference type="Proteomes" id="UP001595548"/>
    </source>
</evidence>
<evidence type="ECO:0000313" key="2">
    <source>
        <dbReference type="EMBL" id="MFC3156844.1"/>
    </source>
</evidence>
<feature type="chain" id="PRO_5046319930" description="Ysc84 actin-binding domain-containing protein" evidence="1">
    <location>
        <begin position="22"/>
        <end position="188"/>
    </location>
</feature>
<dbReference type="RefSeq" id="WP_382418277.1">
    <property type="nucleotide sequence ID" value="NZ_AP031500.1"/>
</dbReference>
<feature type="signal peptide" evidence="1">
    <location>
        <begin position="1"/>
        <end position="21"/>
    </location>
</feature>
<organism evidence="2 3">
    <name type="scientific">Gilvimarinus japonicus</name>
    <dbReference type="NCBI Taxonomy" id="1796469"/>
    <lineage>
        <taxon>Bacteria</taxon>
        <taxon>Pseudomonadati</taxon>
        <taxon>Pseudomonadota</taxon>
        <taxon>Gammaproteobacteria</taxon>
        <taxon>Cellvibrionales</taxon>
        <taxon>Cellvibrionaceae</taxon>
        <taxon>Gilvimarinus</taxon>
    </lineage>
</organism>
<gene>
    <name evidence="2" type="ORF">ACFOEB_16660</name>
</gene>
<accession>A0ABV7HSQ9</accession>